<keyword evidence="2" id="KW-1185">Reference proteome</keyword>
<dbReference type="OrthoDB" id="1736237at2759"/>
<dbReference type="Proteomes" id="UP000242715">
    <property type="component" value="Unassembled WGS sequence"/>
</dbReference>
<sequence length="268" mass="30216">MLKGLALYEVRLVLRSKRRITARVSTPASNKTALLNKRTFISKLFTLIEDSIYKRRSTGDTQVALTDTIYEKVRRIYICVRYGSCGGLSTVRVQYCGGWFRFDKGIMPGRRSSTVGSRRVRFGSRARTRNRRGARCTILAVMYVNLDLRDSSNGIHTQRRTTSSGLDETENISIKKLLGLYDQRDQSARERGYSSSGEAKSSPLLIEPSVRGSSSTCYEAPVFDGSPLLDLERRTSRKGKAHCAWLVQMALIFHDIAIRMGDPTYAHN</sequence>
<evidence type="ECO:0000313" key="2">
    <source>
        <dbReference type="Proteomes" id="UP000242715"/>
    </source>
</evidence>
<name>A0A2Z6PV29_TRISU</name>
<accession>A0A2Z6PV29</accession>
<gene>
    <name evidence="1" type="ORF">TSUD_411680</name>
</gene>
<evidence type="ECO:0000313" key="1">
    <source>
        <dbReference type="EMBL" id="GAU51027.1"/>
    </source>
</evidence>
<proteinExistence type="predicted"/>
<protein>
    <submittedName>
        <fullName evidence="1">Uncharacterized protein</fullName>
    </submittedName>
</protein>
<reference evidence="2" key="1">
    <citation type="journal article" date="2017" name="Front. Plant Sci.">
        <title>Climate Clever Clovers: New Paradigm to Reduce the Environmental Footprint of Ruminants by Breeding Low Methanogenic Forages Utilizing Haplotype Variation.</title>
        <authorList>
            <person name="Kaur P."/>
            <person name="Appels R."/>
            <person name="Bayer P.E."/>
            <person name="Keeble-Gagnere G."/>
            <person name="Wang J."/>
            <person name="Hirakawa H."/>
            <person name="Shirasawa K."/>
            <person name="Vercoe P."/>
            <person name="Stefanova K."/>
            <person name="Durmic Z."/>
            <person name="Nichols P."/>
            <person name="Revell C."/>
            <person name="Isobe S.N."/>
            <person name="Edwards D."/>
            <person name="Erskine W."/>
        </authorList>
    </citation>
    <scope>NUCLEOTIDE SEQUENCE [LARGE SCALE GENOMIC DNA]</scope>
    <source>
        <strain evidence="2">cv. Daliak</strain>
    </source>
</reference>
<dbReference type="AlphaFoldDB" id="A0A2Z6PV29"/>
<organism evidence="1 2">
    <name type="scientific">Trifolium subterraneum</name>
    <name type="common">Subterranean clover</name>
    <dbReference type="NCBI Taxonomy" id="3900"/>
    <lineage>
        <taxon>Eukaryota</taxon>
        <taxon>Viridiplantae</taxon>
        <taxon>Streptophyta</taxon>
        <taxon>Embryophyta</taxon>
        <taxon>Tracheophyta</taxon>
        <taxon>Spermatophyta</taxon>
        <taxon>Magnoliopsida</taxon>
        <taxon>eudicotyledons</taxon>
        <taxon>Gunneridae</taxon>
        <taxon>Pentapetalae</taxon>
        <taxon>rosids</taxon>
        <taxon>fabids</taxon>
        <taxon>Fabales</taxon>
        <taxon>Fabaceae</taxon>
        <taxon>Papilionoideae</taxon>
        <taxon>50 kb inversion clade</taxon>
        <taxon>NPAAA clade</taxon>
        <taxon>Hologalegina</taxon>
        <taxon>IRL clade</taxon>
        <taxon>Trifolieae</taxon>
        <taxon>Trifolium</taxon>
    </lineage>
</organism>
<dbReference type="EMBL" id="DF974948">
    <property type="protein sequence ID" value="GAU51027.1"/>
    <property type="molecule type" value="Genomic_DNA"/>
</dbReference>